<gene>
    <name evidence="5" type="ORF">DXC51_20700</name>
</gene>
<keyword evidence="3" id="KW-0732">Signal</keyword>
<dbReference type="Proteomes" id="UP000260812">
    <property type="component" value="Unassembled WGS sequence"/>
</dbReference>
<name>A0A3E3HYZ5_9FIRM</name>
<evidence type="ECO:0000313" key="5">
    <source>
        <dbReference type="EMBL" id="RGE57032.1"/>
    </source>
</evidence>
<dbReference type="GeneID" id="97989218"/>
<feature type="compositionally biased region" description="Acidic residues" evidence="1">
    <location>
        <begin position="218"/>
        <end position="257"/>
    </location>
</feature>
<keyword evidence="2" id="KW-0812">Transmembrane</keyword>
<feature type="domain" description="Mobile element protein CD1107-like" evidence="4">
    <location>
        <begin position="54"/>
        <end position="214"/>
    </location>
</feature>
<dbReference type="Pfam" id="PF14283">
    <property type="entry name" value="CD1107-like"/>
    <property type="match status" value="1"/>
</dbReference>
<feature type="region of interest" description="Disordered" evidence="1">
    <location>
        <begin position="211"/>
        <end position="257"/>
    </location>
</feature>
<feature type="signal peptide" evidence="3">
    <location>
        <begin position="1"/>
        <end position="27"/>
    </location>
</feature>
<feature type="region of interest" description="Disordered" evidence="1">
    <location>
        <begin position="158"/>
        <end position="183"/>
    </location>
</feature>
<evidence type="ECO:0000313" key="6">
    <source>
        <dbReference type="Proteomes" id="UP000260812"/>
    </source>
</evidence>
<evidence type="ECO:0000256" key="1">
    <source>
        <dbReference type="SAM" id="MobiDB-lite"/>
    </source>
</evidence>
<accession>A0A3E3HYZ5</accession>
<evidence type="ECO:0000259" key="4">
    <source>
        <dbReference type="Pfam" id="PF14283"/>
    </source>
</evidence>
<keyword evidence="2" id="KW-0472">Membrane</keyword>
<evidence type="ECO:0000256" key="3">
    <source>
        <dbReference type="SAM" id="SignalP"/>
    </source>
</evidence>
<feature type="compositionally biased region" description="Acidic residues" evidence="1">
    <location>
        <begin position="166"/>
        <end position="179"/>
    </location>
</feature>
<evidence type="ECO:0000256" key="2">
    <source>
        <dbReference type="SAM" id="Phobius"/>
    </source>
</evidence>
<feature type="transmembrane region" description="Helical" evidence="2">
    <location>
        <begin position="186"/>
        <end position="206"/>
    </location>
</feature>
<organism evidence="5 6">
    <name type="scientific">Eisenbergiella massiliensis</name>
    <dbReference type="NCBI Taxonomy" id="1720294"/>
    <lineage>
        <taxon>Bacteria</taxon>
        <taxon>Bacillati</taxon>
        <taxon>Bacillota</taxon>
        <taxon>Clostridia</taxon>
        <taxon>Lachnospirales</taxon>
        <taxon>Lachnospiraceae</taxon>
        <taxon>Eisenbergiella</taxon>
    </lineage>
</organism>
<reference evidence="5" key="1">
    <citation type="submission" date="2018-08" db="EMBL/GenBank/DDBJ databases">
        <title>A genome reference for cultivated species of the human gut microbiota.</title>
        <authorList>
            <person name="Zou Y."/>
            <person name="Xue W."/>
            <person name="Luo G."/>
        </authorList>
    </citation>
    <scope>NUCLEOTIDE SEQUENCE [LARGE SCALE GENOMIC DNA]</scope>
    <source>
        <strain evidence="5">TF05-5AC</strain>
    </source>
</reference>
<keyword evidence="2" id="KW-1133">Transmembrane helix</keyword>
<proteinExistence type="predicted"/>
<dbReference type="AlphaFoldDB" id="A0A3E3HYZ5"/>
<dbReference type="RefSeq" id="WP_117545309.1">
    <property type="nucleotide sequence ID" value="NZ_QVLV01000018.1"/>
</dbReference>
<feature type="chain" id="PRO_5017623104" evidence="3">
    <location>
        <begin position="28"/>
        <end position="257"/>
    </location>
</feature>
<dbReference type="InterPro" id="IPR025376">
    <property type="entry name" value="CD1107-like_dom"/>
</dbReference>
<comment type="caution">
    <text evidence="5">The sequence shown here is derived from an EMBL/GenBank/DDBJ whole genome shotgun (WGS) entry which is preliminary data.</text>
</comment>
<keyword evidence="6" id="KW-1185">Reference proteome</keyword>
<protein>
    <submittedName>
        <fullName evidence="5">DUF4366 domain-containing protein</fullName>
    </submittedName>
</protein>
<dbReference type="EMBL" id="QVLV01000018">
    <property type="protein sequence ID" value="RGE57032.1"/>
    <property type="molecule type" value="Genomic_DNA"/>
</dbReference>
<sequence length="257" mass="27664">MKRFRVLTAALCAAVLLCGFAPVTAYAGGGEDWEGLDPVEPTVTEEPVIEPGEGFSEDGNLVTRDLLYDKHTNKQFITVQTSGGATFYIVIDYDKPVDEDGEQYQTYFLNTVDEADLLAAAEAAGAELASCSCSDKCVAGAVNTDCAVCAANMTECAGVEQKPEPEPEPVAEPDAEPEPETEKGNAGMLLLVLAVAVLGGGAAFYFKVYRPKQQAATEPEEDYSEELEDYDGEEDGPPWDEDEDEDEDENEDTEDGE</sequence>